<accession>A0A1I1E2N4</accession>
<feature type="transmembrane region" description="Helical" evidence="1">
    <location>
        <begin position="52"/>
        <end position="71"/>
    </location>
</feature>
<proteinExistence type="predicted"/>
<keyword evidence="1" id="KW-0472">Membrane</keyword>
<gene>
    <name evidence="2" type="ORF">SAMN02745150_00916</name>
</gene>
<keyword evidence="1" id="KW-1133">Transmembrane helix</keyword>
<dbReference type="AlphaFoldDB" id="A0A1I1E2N4"/>
<keyword evidence="1" id="KW-0812">Transmembrane</keyword>
<dbReference type="EMBL" id="FOKY01000006">
    <property type="protein sequence ID" value="SFB81475.1"/>
    <property type="molecule type" value="Genomic_DNA"/>
</dbReference>
<organism evidence="2 3">
    <name type="scientific">Brevinema andersonii</name>
    <dbReference type="NCBI Taxonomy" id="34097"/>
    <lineage>
        <taxon>Bacteria</taxon>
        <taxon>Pseudomonadati</taxon>
        <taxon>Spirochaetota</taxon>
        <taxon>Spirochaetia</taxon>
        <taxon>Brevinematales</taxon>
        <taxon>Brevinemataceae</taxon>
        <taxon>Brevinema</taxon>
    </lineage>
</organism>
<dbReference type="RefSeq" id="WP_092319093.1">
    <property type="nucleotide sequence ID" value="NZ_FOKY01000006.1"/>
</dbReference>
<protein>
    <submittedName>
        <fullName evidence="2">Uncharacterized protein</fullName>
    </submittedName>
</protein>
<dbReference type="STRING" id="34097.SAMN02745150_00916"/>
<reference evidence="3" key="1">
    <citation type="submission" date="2016-10" db="EMBL/GenBank/DDBJ databases">
        <authorList>
            <person name="Varghese N."/>
            <person name="Submissions S."/>
        </authorList>
    </citation>
    <scope>NUCLEOTIDE SEQUENCE [LARGE SCALE GENOMIC DNA]</scope>
    <source>
        <strain evidence="3">ATCC 43811</strain>
    </source>
</reference>
<sequence>MIFYQQLFAQNFEITDSPTLDSGPPAVEAQTVKEISSSWFKLPSFKISTETLIVSGGIFFFLVLAYYVILIHRALKRSLESAEYIEDIYLSIYVSDQIKDYVSTLNEYNHAHSDQDRINARTQLWNLLNRISRQICETKNEDLANKLGDAFFAKIQGRYLKMSPIPDGVIYFRTVAELLIRYTDQYEGDILTRKIRRDYKAGLTAQKKFVAEISQKNSIFSRKRDDSQKTVLLIKENV</sequence>
<evidence type="ECO:0000313" key="3">
    <source>
        <dbReference type="Proteomes" id="UP000240042"/>
    </source>
</evidence>
<evidence type="ECO:0000256" key="1">
    <source>
        <dbReference type="SAM" id="Phobius"/>
    </source>
</evidence>
<keyword evidence="3" id="KW-1185">Reference proteome</keyword>
<dbReference type="Proteomes" id="UP000240042">
    <property type="component" value="Unassembled WGS sequence"/>
</dbReference>
<evidence type="ECO:0000313" key="2">
    <source>
        <dbReference type="EMBL" id="SFB81475.1"/>
    </source>
</evidence>
<name>A0A1I1E2N4_BREAD</name>